<feature type="region of interest" description="Disordered" evidence="1">
    <location>
        <begin position="1"/>
        <end position="35"/>
    </location>
</feature>
<evidence type="ECO:0000313" key="2">
    <source>
        <dbReference type="EMBL" id="PYH31900.1"/>
    </source>
</evidence>
<dbReference type="AlphaFoldDB" id="A0A318YH57"/>
<dbReference type="GeneID" id="37120371"/>
<name>A0A318YH57_ASPNB</name>
<gene>
    <name evidence="2" type="ORF">BO87DRAFT_115707</name>
</gene>
<feature type="compositionally biased region" description="Polar residues" evidence="1">
    <location>
        <begin position="23"/>
        <end position="35"/>
    </location>
</feature>
<organism evidence="2 3">
    <name type="scientific">Aspergillus neoniger (strain CBS 115656)</name>
    <dbReference type="NCBI Taxonomy" id="1448310"/>
    <lineage>
        <taxon>Eukaryota</taxon>
        <taxon>Fungi</taxon>
        <taxon>Dikarya</taxon>
        <taxon>Ascomycota</taxon>
        <taxon>Pezizomycotina</taxon>
        <taxon>Eurotiomycetes</taxon>
        <taxon>Eurotiomycetidae</taxon>
        <taxon>Eurotiales</taxon>
        <taxon>Aspergillaceae</taxon>
        <taxon>Aspergillus</taxon>
        <taxon>Aspergillus subgen. Circumdati</taxon>
    </lineage>
</organism>
<accession>A0A318YH57</accession>
<dbReference type="RefSeq" id="XP_025477378.1">
    <property type="nucleotide sequence ID" value="XM_025617915.1"/>
</dbReference>
<dbReference type="Proteomes" id="UP000247647">
    <property type="component" value="Unassembled WGS sequence"/>
</dbReference>
<proteinExistence type="predicted"/>
<evidence type="ECO:0000256" key="1">
    <source>
        <dbReference type="SAM" id="MobiDB-lite"/>
    </source>
</evidence>
<reference evidence="2" key="1">
    <citation type="submission" date="2016-12" db="EMBL/GenBank/DDBJ databases">
        <title>The genomes of Aspergillus section Nigri reveals drivers in fungal speciation.</title>
        <authorList>
            <consortium name="DOE Joint Genome Institute"/>
            <person name="Vesth T.C."/>
            <person name="Nybo J."/>
            <person name="Theobald S."/>
            <person name="Brandl J."/>
            <person name="Frisvad J.C."/>
            <person name="Nielsen K.F."/>
            <person name="Lyhne E.K."/>
            <person name="Kogle M.E."/>
            <person name="Kuo A."/>
            <person name="Riley R."/>
            <person name="Clum A."/>
            <person name="Nolan M."/>
            <person name="Lipzen A."/>
            <person name="Salamov A."/>
            <person name="Henrissat B."/>
            <person name="Wiebenga A."/>
            <person name="De Vries R.P."/>
            <person name="Grigoriev I.V."/>
            <person name="Mortensen U.H."/>
            <person name="Andersen M.R."/>
            <person name="Baker S.E."/>
        </authorList>
    </citation>
    <scope>NUCLEOTIDE SEQUENCE [LARGE SCALE GENOMIC DNA]</scope>
    <source>
        <strain evidence="2">CBS 115656</strain>
    </source>
</reference>
<sequence length="80" mass="8900">MSLTMTSPRSERERRKPSRSASTLATSCQTSNNNSNIEDISWLSHATGTSRTRSLCVDVTMERCRERSRMATTTPTICAS</sequence>
<evidence type="ECO:0000313" key="3">
    <source>
        <dbReference type="Proteomes" id="UP000247647"/>
    </source>
</evidence>
<keyword evidence="3" id="KW-1185">Reference proteome</keyword>
<dbReference type="EMBL" id="KZ821470">
    <property type="protein sequence ID" value="PYH31900.1"/>
    <property type="molecule type" value="Genomic_DNA"/>
</dbReference>
<protein>
    <submittedName>
        <fullName evidence="2">Uncharacterized protein</fullName>
    </submittedName>
</protein>